<dbReference type="InterPro" id="IPR013325">
    <property type="entry name" value="RNA_pol_sigma_r2"/>
</dbReference>
<dbReference type="PANTHER" id="PTHR43133">
    <property type="entry name" value="RNA POLYMERASE ECF-TYPE SIGMA FACTO"/>
    <property type="match status" value="1"/>
</dbReference>
<proteinExistence type="inferred from homology"/>
<accession>A0A261VUN5</accession>
<evidence type="ECO:0000259" key="6">
    <source>
        <dbReference type="Pfam" id="PF08281"/>
    </source>
</evidence>
<dbReference type="AlphaFoldDB" id="A0A261VUN5"/>
<dbReference type="InterPro" id="IPR014284">
    <property type="entry name" value="RNA_pol_sigma-70_dom"/>
</dbReference>
<dbReference type="SUPFAM" id="SSF88946">
    <property type="entry name" value="Sigma2 domain of RNA polymerase sigma factors"/>
    <property type="match status" value="1"/>
</dbReference>
<evidence type="ECO:0000256" key="2">
    <source>
        <dbReference type="ARBA" id="ARBA00023015"/>
    </source>
</evidence>
<evidence type="ECO:0000256" key="3">
    <source>
        <dbReference type="ARBA" id="ARBA00023082"/>
    </source>
</evidence>
<dbReference type="Gene3D" id="1.10.1740.10">
    <property type="match status" value="1"/>
</dbReference>
<evidence type="ECO:0000256" key="4">
    <source>
        <dbReference type="ARBA" id="ARBA00023163"/>
    </source>
</evidence>
<dbReference type="EMBL" id="NEVU01000001">
    <property type="protein sequence ID" value="OZI77310.1"/>
    <property type="molecule type" value="Genomic_DNA"/>
</dbReference>
<dbReference type="SUPFAM" id="SSF88659">
    <property type="entry name" value="Sigma3 and sigma4 domains of RNA polymerase sigma factors"/>
    <property type="match status" value="1"/>
</dbReference>
<feature type="domain" description="RNA polymerase sigma-70 region 2" evidence="5">
    <location>
        <begin position="99"/>
        <end position="169"/>
    </location>
</feature>
<dbReference type="InterPro" id="IPR013324">
    <property type="entry name" value="RNA_pol_sigma_r3/r4-like"/>
</dbReference>
<dbReference type="GO" id="GO:0006352">
    <property type="term" value="P:DNA-templated transcription initiation"/>
    <property type="evidence" value="ECO:0007669"/>
    <property type="project" value="InterPro"/>
</dbReference>
<dbReference type="Gene3D" id="1.10.10.10">
    <property type="entry name" value="Winged helix-like DNA-binding domain superfamily/Winged helix DNA-binding domain"/>
    <property type="match status" value="1"/>
</dbReference>
<dbReference type="Pfam" id="PF04542">
    <property type="entry name" value="Sigma70_r2"/>
    <property type="match status" value="1"/>
</dbReference>
<evidence type="ECO:0000259" key="5">
    <source>
        <dbReference type="Pfam" id="PF04542"/>
    </source>
</evidence>
<dbReference type="InterPro" id="IPR036388">
    <property type="entry name" value="WH-like_DNA-bd_sf"/>
</dbReference>
<evidence type="ECO:0000256" key="1">
    <source>
        <dbReference type="ARBA" id="ARBA00010641"/>
    </source>
</evidence>
<name>A0A261VUN5_9BORD</name>
<reference evidence="8" key="1">
    <citation type="submission" date="2017-05" db="EMBL/GenBank/DDBJ databases">
        <title>Complete and WGS of Bordetella genogroups.</title>
        <authorList>
            <person name="Spilker T."/>
            <person name="Lipuma J."/>
        </authorList>
    </citation>
    <scope>NUCLEOTIDE SEQUENCE [LARGE SCALE GENOMIC DNA]</scope>
    <source>
        <strain evidence="8">AU6712</strain>
    </source>
</reference>
<dbReference type="InterPro" id="IPR039425">
    <property type="entry name" value="RNA_pol_sigma-70-like"/>
</dbReference>
<comment type="caution">
    <text evidence="7">The sequence shown here is derived from an EMBL/GenBank/DDBJ whole genome shotgun (WGS) entry which is preliminary data.</text>
</comment>
<dbReference type="NCBIfam" id="TIGR02937">
    <property type="entry name" value="sigma70-ECF"/>
    <property type="match status" value="1"/>
</dbReference>
<keyword evidence="3" id="KW-0731">Sigma factor</keyword>
<dbReference type="Proteomes" id="UP000216429">
    <property type="component" value="Unassembled WGS sequence"/>
</dbReference>
<organism evidence="7 8">
    <name type="scientific">Bordetella genomosp. 12</name>
    <dbReference type="NCBI Taxonomy" id="463035"/>
    <lineage>
        <taxon>Bacteria</taxon>
        <taxon>Pseudomonadati</taxon>
        <taxon>Pseudomonadota</taxon>
        <taxon>Betaproteobacteria</taxon>
        <taxon>Burkholderiales</taxon>
        <taxon>Alcaligenaceae</taxon>
        <taxon>Bordetella</taxon>
    </lineage>
</organism>
<keyword evidence="4" id="KW-0804">Transcription</keyword>
<gene>
    <name evidence="7" type="ORF">CAL22_01820</name>
</gene>
<evidence type="ECO:0000313" key="8">
    <source>
        <dbReference type="Proteomes" id="UP000216429"/>
    </source>
</evidence>
<keyword evidence="2" id="KW-0805">Transcription regulation</keyword>
<dbReference type="Pfam" id="PF08281">
    <property type="entry name" value="Sigma70_r4_2"/>
    <property type="match status" value="1"/>
</dbReference>
<keyword evidence="8" id="KW-1185">Reference proteome</keyword>
<dbReference type="InterPro" id="IPR007627">
    <property type="entry name" value="RNA_pol_sigma70_r2"/>
</dbReference>
<evidence type="ECO:0000313" key="7">
    <source>
        <dbReference type="EMBL" id="OZI77310.1"/>
    </source>
</evidence>
<dbReference type="OrthoDB" id="8654550at2"/>
<dbReference type="GO" id="GO:0016987">
    <property type="term" value="F:sigma factor activity"/>
    <property type="evidence" value="ECO:0007669"/>
    <property type="project" value="UniProtKB-KW"/>
</dbReference>
<sequence length="259" mass="29242">MRIPLRWRAPEGLHGLATRWRKAVAVSVDSLRVGLRCRRAQAHCGFYATPPGADTGCRLPALFFCFKFDKYSHLDLVRQLAQGGKVAAESGVQQQLHVLYRDHHSWLFSWLRKRMGCAHHAADVAQDTFERLLASRDALLGQRLQIQEPRAYLTTTAKRLLVDRARREQIERAYLAELELAAPQASLYPSPEQFLIALQALTQICEVLEGVSSKARAAFLLHYLEEQTHAAVAAHLGVSTKMVQKYLVQVLLHCNRLLA</sequence>
<evidence type="ECO:0008006" key="9">
    <source>
        <dbReference type="Google" id="ProtNLM"/>
    </source>
</evidence>
<dbReference type="GO" id="GO:0003677">
    <property type="term" value="F:DNA binding"/>
    <property type="evidence" value="ECO:0007669"/>
    <property type="project" value="InterPro"/>
</dbReference>
<dbReference type="InterPro" id="IPR013249">
    <property type="entry name" value="RNA_pol_sigma70_r4_t2"/>
</dbReference>
<comment type="similarity">
    <text evidence="1">Belongs to the sigma-70 factor family. ECF subfamily.</text>
</comment>
<protein>
    <recommendedName>
        <fullName evidence="9">RNA polymerase subunit sigma</fullName>
    </recommendedName>
</protein>
<feature type="domain" description="RNA polymerase sigma factor 70 region 4 type 2" evidence="6">
    <location>
        <begin position="206"/>
        <end position="254"/>
    </location>
</feature>
<dbReference type="PANTHER" id="PTHR43133:SF63">
    <property type="entry name" value="RNA POLYMERASE SIGMA FACTOR FECI-RELATED"/>
    <property type="match status" value="1"/>
</dbReference>